<dbReference type="Proteomes" id="UP001341297">
    <property type="component" value="Unassembled WGS sequence"/>
</dbReference>
<organism evidence="1 3">
    <name type="scientific">Bacillus glycinifermentans</name>
    <dbReference type="NCBI Taxonomy" id="1664069"/>
    <lineage>
        <taxon>Bacteria</taxon>
        <taxon>Bacillati</taxon>
        <taxon>Bacillota</taxon>
        <taxon>Bacilli</taxon>
        <taxon>Bacillales</taxon>
        <taxon>Bacillaceae</taxon>
        <taxon>Bacillus</taxon>
    </lineage>
</organism>
<evidence type="ECO:0000313" key="4">
    <source>
        <dbReference type="Proteomes" id="UP001341297"/>
    </source>
</evidence>
<dbReference type="RefSeq" id="WP_048353721.1">
    <property type="nucleotide sequence ID" value="NZ_JARRTL010000047.1"/>
</dbReference>
<protein>
    <submittedName>
        <fullName evidence="1">Uncharacterized protein</fullName>
    </submittedName>
</protein>
<evidence type="ECO:0000313" key="3">
    <source>
        <dbReference type="Proteomes" id="UP000036168"/>
    </source>
</evidence>
<reference evidence="1 3" key="1">
    <citation type="journal article" date="2015" name="Int. J. Syst. Evol. Microbiol.">
        <title>Bacillus glycinifermentans sp. nov., isolated from fermented soybean paste.</title>
        <authorList>
            <person name="Kim S.J."/>
            <person name="Dunlap C.A."/>
            <person name="Kwon S.W."/>
            <person name="Rooney A.P."/>
        </authorList>
    </citation>
    <scope>NUCLEOTIDE SEQUENCE [LARGE SCALE GENOMIC DNA]</scope>
    <source>
        <strain evidence="1 3">GO-13</strain>
    </source>
</reference>
<evidence type="ECO:0000313" key="2">
    <source>
        <dbReference type="EMBL" id="MEC0487873.1"/>
    </source>
</evidence>
<dbReference type="AlphaFoldDB" id="A0A0T6BPE8"/>
<dbReference type="Proteomes" id="UP000036168">
    <property type="component" value="Unassembled WGS sequence"/>
</dbReference>
<comment type="caution">
    <text evidence="1">The sequence shown here is derived from an EMBL/GenBank/DDBJ whole genome shotgun (WGS) entry which is preliminary data.</text>
</comment>
<keyword evidence="4" id="KW-1185">Reference proteome</keyword>
<proteinExistence type="predicted"/>
<name>A0A0T6BPE8_9BACI</name>
<dbReference type="EMBL" id="JARRTL010000047">
    <property type="protein sequence ID" value="MEC0487873.1"/>
    <property type="molecule type" value="Genomic_DNA"/>
</dbReference>
<reference evidence="1" key="2">
    <citation type="submission" date="2015-10" db="EMBL/GenBank/DDBJ databases">
        <authorList>
            <person name="Gilbert D.G."/>
        </authorList>
    </citation>
    <scope>NUCLEOTIDE SEQUENCE</scope>
    <source>
        <strain evidence="1">GO-13</strain>
    </source>
</reference>
<gene>
    <name evidence="1" type="ORF">AB447_203780</name>
    <name evidence="2" type="ORF">P8828_24310</name>
</gene>
<reference evidence="2 4" key="3">
    <citation type="submission" date="2023-03" db="EMBL/GenBank/DDBJ databases">
        <title>Agriculturally important microbes genome sequencing.</title>
        <authorList>
            <person name="Dunlap C."/>
        </authorList>
    </citation>
    <scope>NUCLEOTIDE SEQUENCE [LARGE SCALE GENOMIC DNA]</scope>
    <source>
        <strain evidence="2 4">CBP-3203</strain>
    </source>
</reference>
<accession>A0A0T6BPE8</accession>
<dbReference type="EMBL" id="LECW02000023">
    <property type="protein sequence ID" value="KRT93062.1"/>
    <property type="molecule type" value="Genomic_DNA"/>
</dbReference>
<evidence type="ECO:0000313" key="1">
    <source>
        <dbReference type="EMBL" id="KRT93062.1"/>
    </source>
</evidence>
<sequence length="82" mass="9875">MNKQIFLDFRKRELTKEEVETLNDELSDYFQQREKRIYASKRKKLLEQASKISFVPGHEPNLDQMDNERLENLIKLTETTSK</sequence>